<dbReference type="EMBL" id="PIOD01000001">
    <property type="protein sequence ID" value="RDW22118.1"/>
    <property type="molecule type" value="Genomic_DNA"/>
</dbReference>
<dbReference type="OrthoDB" id="2974331at2"/>
<gene>
    <name evidence="2" type="ORF">CWR45_01115</name>
</gene>
<keyword evidence="3" id="KW-1185">Reference proteome</keyword>
<evidence type="ECO:0000313" key="2">
    <source>
        <dbReference type="EMBL" id="RDW22118.1"/>
    </source>
</evidence>
<dbReference type="AlphaFoldDB" id="A0A3D8Q2Z5"/>
<keyword evidence="1" id="KW-0472">Membrane</keyword>
<dbReference type="RefSeq" id="WP_115747950.1">
    <property type="nucleotide sequence ID" value="NZ_PIOD01000001.1"/>
</dbReference>
<evidence type="ECO:0000256" key="1">
    <source>
        <dbReference type="SAM" id="Phobius"/>
    </source>
</evidence>
<feature type="transmembrane region" description="Helical" evidence="1">
    <location>
        <begin position="40"/>
        <end position="62"/>
    </location>
</feature>
<organism evidence="2 3">
    <name type="scientific">Oceanobacillus chungangensis</name>
    <dbReference type="NCBI Taxonomy" id="1229152"/>
    <lineage>
        <taxon>Bacteria</taxon>
        <taxon>Bacillati</taxon>
        <taxon>Bacillota</taxon>
        <taxon>Bacilli</taxon>
        <taxon>Bacillales</taxon>
        <taxon>Bacillaceae</taxon>
        <taxon>Oceanobacillus</taxon>
    </lineage>
</organism>
<keyword evidence="1" id="KW-1133">Transmembrane helix</keyword>
<keyword evidence="1" id="KW-0812">Transmembrane</keyword>
<feature type="transmembrane region" description="Helical" evidence="1">
    <location>
        <begin position="6"/>
        <end position="28"/>
    </location>
</feature>
<comment type="caution">
    <text evidence="2">The sequence shown here is derived from an EMBL/GenBank/DDBJ whole genome shotgun (WGS) entry which is preliminary data.</text>
</comment>
<evidence type="ECO:0000313" key="3">
    <source>
        <dbReference type="Proteomes" id="UP000256520"/>
    </source>
</evidence>
<sequence length="77" mass="8704">MSKKAFDIYYLFFLLLLLSFNAFVLFGAGMSGGGIGSKMYFATGLSYAIWGIFYFLQFVWYAPTSLAKFLVPHYGNI</sequence>
<dbReference type="Proteomes" id="UP000256520">
    <property type="component" value="Unassembled WGS sequence"/>
</dbReference>
<accession>A0A3D8Q2Z5</accession>
<name>A0A3D8Q2Z5_9BACI</name>
<reference evidence="3" key="1">
    <citation type="submission" date="2017-11" db="EMBL/GenBank/DDBJ databases">
        <authorList>
            <person name="Zhu W."/>
        </authorList>
    </citation>
    <scope>NUCLEOTIDE SEQUENCE [LARGE SCALE GENOMIC DNA]</scope>
    <source>
        <strain evidence="3">CAU 1051</strain>
    </source>
</reference>
<proteinExistence type="predicted"/>
<protein>
    <submittedName>
        <fullName evidence="2">Uncharacterized protein</fullName>
    </submittedName>
</protein>